<keyword evidence="8" id="KW-0969">Cilium</keyword>
<evidence type="ECO:0000256" key="3">
    <source>
        <dbReference type="ARBA" id="ARBA00022475"/>
    </source>
</evidence>
<keyword evidence="4 7" id="KW-0812">Transmembrane</keyword>
<keyword evidence="5 7" id="KW-1133">Transmembrane helix</keyword>
<protein>
    <submittedName>
        <fullName evidence="8">Flagellar biosynthetic protein FliQ</fullName>
    </submittedName>
</protein>
<dbReference type="Proteomes" id="UP000318741">
    <property type="component" value="Chromosome"/>
</dbReference>
<feature type="transmembrane region" description="Helical" evidence="7">
    <location>
        <begin position="13"/>
        <end position="37"/>
    </location>
</feature>
<dbReference type="EMBL" id="CP036265">
    <property type="protein sequence ID" value="QDT17626.1"/>
    <property type="molecule type" value="Genomic_DNA"/>
</dbReference>
<evidence type="ECO:0000256" key="6">
    <source>
        <dbReference type="ARBA" id="ARBA00023136"/>
    </source>
</evidence>
<dbReference type="PANTHER" id="PTHR34040:SF2">
    <property type="entry name" value="FLAGELLAR BIOSYNTHETIC PROTEIN FLIQ"/>
    <property type="match status" value="1"/>
</dbReference>
<evidence type="ECO:0000256" key="4">
    <source>
        <dbReference type="ARBA" id="ARBA00022692"/>
    </source>
</evidence>
<keyword evidence="3" id="KW-1003">Cell membrane</keyword>
<gene>
    <name evidence="8" type="primary">fliQ</name>
    <name evidence="8" type="ORF">CA12_37550</name>
</gene>
<evidence type="ECO:0000313" key="9">
    <source>
        <dbReference type="Proteomes" id="UP000318741"/>
    </source>
</evidence>
<reference evidence="8 9" key="1">
    <citation type="submission" date="2019-02" db="EMBL/GenBank/DDBJ databases">
        <title>Deep-cultivation of Planctomycetes and their phenomic and genomic characterization uncovers novel biology.</title>
        <authorList>
            <person name="Wiegand S."/>
            <person name="Jogler M."/>
            <person name="Boedeker C."/>
            <person name="Pinto D."/>
            <person name="Vollmers J."/>
            <person name="Rivas-Marin E."/>
            <person name="Kohn T."/>
            <person name="Peeters S.H."/>
            <person name="Heuer A."/>
            <person name="Rast P."/>
            <person name="Oberbeckmann S."/>
            <person name="Bunk B."/>
            <person name="Jeske O."/>
            <person name="Meyerdierks A."/>
            <person name="Storesund J.E."/>
            <person name="Kallscheuer N."/>
            <person name="Luecker S."/>
            <person name="Lage O.M."/>
            <person name="Pohl T."/>
            <person name="Merkel B.J."/>
            <person name="Hornburger P."/>
            <person name="Mueller R.-W."/>
            <person name="Bruemmer F."/>
            <person name="Labrenz M."/>
            <person name="Spormann A.M."/>
            <person name="Op den Camp H."/>
            <person name="Overmann J."/>
            <person name="Amann R."/>
            <person name="Jetten M.S.M."/>
            <person name="Mascher T."/>
            <person name="Medema M.H."/>
            <person name="Devos D.P."/>
            <person name="Kaster A.-K."/>
            <person name="Ovreas L."/>
            <person name="Rohde M."/>
            <person name="Galperin M.Y."/>
            <person name="Jogler C."/>
        </authorList>
    </citation>
    <scope>NUCLEOTIDE SEQUENCE [LARGE SCALE GENOMIC DNA]</scope>
    <source>
        <strain evidence="8 9">CA12</strain>
    </source>
</reference>
<evidence type="ECO:0000256" key="2">
    <source>
        <dbReference type="ARBA" id="ARBA00006156"/>
    </source>
</evidence>
<keyword evidence="6 7" id="KW-0472">Membrane</keyword>
<dbReference type="PANTHER" id="PTHR34040">
    <property type="entry name" value="FLAGELLAR BIOSYNTHETIC PROTEIN FLIQ"/>
    <property type="match status" value="1"/>
</dbReference>
<dbReference type="OrthoDB" id="9806440at2"/>
<accession>A0A517PE28</accession>
<proteinExistence type="inferred from homology"/>
<organism evidence="8 9">
    <name type="scientific">Alienimonas californiensis</name>
    <dbReference type="NCBI Taxonomy" id="2527989"/>
    <lineage>
        <taxon>Bacteria</taxon>
        <taxon>Pseudomonadati</taxon>
        <taxon>Planctomycetota</taxon>
        <taxon>Planctomycetia</taxon>
        <taxon>Planctomycetales</taxon>
        <taxon>Planctomycetaceae</taxon>
        <taxon>Alienimonas</taxon>
    </lineage>
</organism>
<dbReference type="Pfam" id="PF01313">
    <property type="entry name" value="Bac_export_3"/>
    <property type="match status" value="1"/>
</dbReference>
<dbReference type="RefSeq" id="WP_145360530.1">
    <property type="nucleotide sequence ID" value="NZ_CP036265.1"/>
</dbReference>
<comment type="subcellular location">
    <subcellularLocation>
        <location evidence="1">Cell membrane</location>
        <topology evidence="1">Multi-pass membrane protein</topology>
    </subcellularLocation>
</comment>
<dbReference type="GO" id="GO:0009306">
    <property type="term" value="P:protein secretion"/>
    <property type="evidence" value="ECO:0007669"/>
    <property type="project" value="InterPro"/>
</dbReference>
<evidence type="ECO:0000313" key="8">
    <source>
        <dbReference type="EMBL" id="QDT17626.1"/>
    </source>
</evidence>
<dbReference type="InterPro" id="IPR002191">
    <property type="entry name" value="Bac_export_3"/>
</dbReference>
<keyword evidence="8" id="KW-0966">Cell projection</keyword>
<name>A0A517PE28_9PLAN</name>
<dbReference type="AlphaFoldDB" id="A0A517PE28"/>
<keyword evidence="9" id="KW-1185">Reference proteome</keyword>
<keyword evidence="8" id="KW-0282">Flagellum</keyword>
<sequence>MSPDLAADLSREALLMALLLGTPVLGAAAAIGLIVSLAQAVTQLQDQTLSFVPKIAVMAGVTLLALPWMIQTACDYTTALFQNVAPNLGT</sequence>
<comment type="similarity">
    <text evidence="2">Belongs to the FliQ/MopD/SpaQ family.</text>
</comment>
<dbReference type="GO" id="GO:0005886">
    <property type="term" value="C:plasma membrane"/>
    <property type="evidence" value="ECO:0007669"/>
    <property type="project" value="UniProtKB-SubCell"/>
</dbReference>
<evidence type="ECO:0000256" key="5">
    <source>
        <dbReference type="ARBA" id="ARBA00022989"/>
    </source>
</evidence>
<feature type="transmembrane region" description="Helical" evidence="7">
    <location>
        <begin position="49"/>
        <end position="70"/>
    </location>
</feature>
<dbReference type="KEGG" id="acaf:CA12_37550"/>
<evidence type="ECO:0000256" key="7">
    <source>
        <dbReference type="SAM" id="Phobius"/>
    </source>
</evidence>
<evidence type="ECO:0000256" key="1">
    <source>
        <dbReference type="ARBA" id="ARBA00004651"/>
    </source>
</evidence>
<dbReference type="PRINTS" id="PR00952">
    <property type="entry name" value="TYPE3IMQPROT"/>
</dbReference>
<dbReference type="PIRSF" id="PIRSF004669">
    <property type="entry name" value="FliQ"/>
    <property type="match status" value="1"/>
</dbReference>